<dbReference type="SUPFAM" id="SSF47819">
    <property type="entry name" value="HRDC-like"/>
    <property type="match status" value="2"/>
</dbReference>
<gene>
    <name evidence="6 8" type="primary">rnd</name>
    <name evidence="8" type="ORF">J1N51_05030</name>
</gene>
<protein>
    <recommendedName>
        <fullName evidence="6">Ribonuclease D</fullName>
        <shortName evidence="6">RNase D</shortName>
        <ecNumber evidence="6">3.1.13.5</ecNumber>
    </recommendedName>
</protein>
<dbReference type="SMART" id="SM00341">
    <property type="entry name" value="HRDC"/>
    <property type="match status" value="1"/>
</dbReference>
<evidence type="ECO:0000256" key="5">
    <source>
        <dbReference type="ARBA" id="ARBA00022839"/>
    </source>
</evidence>
<evidence type="ECO:0000313" key="8">
    <source>
        <dbReference type="EMBL" id="QTH64823.1"/>
    </source>
</evidence>
<dbReference type="SMART" id="SM00474">
    <property type="entry name" value="35EXOc"/>
    <property type="match status" value="1"/>
</dbReference>
<dbReference type="Gene3D" id="3.30.420.10">
    <property type="entry name" value="Ribonuclease H-like superfamily/Ribonuclease H"/>
    <property type="match status" value="1"/>
</dbReference>
<dbReference type="InterPro" id="IPR044876">
    <property type="entry name" value="HRDC_dom_sf"/>
</dbReference>
<dbReference type="SUPFAM" id="SSF53098">
    <property type="entry name" value="Ribonuclease H-like"/>
    <property type="match status" value="1"/>
</dbReference>
<dbReference type="Proteomes" id="UP000682739">
    <property type="component" value="Chromosome"/>
</dbReference>
<dbReference type="PANTHER" id="PTHR47649">
    <property type="entry name" value="RIBONUCLEASE D"/>
    <property type="match status" value="1"/>
</dbReference>
<evidence type="ECO:0000256" key="2">
    <source>
        <dbReference type="ARBA" id="ARBA00022694"/>
    </source>
</evidence>
<dbReference type="AlphaFoldDB" id="A0A975DDE4"/>
<dbReference type="InterPro" id="IPR010997">
    <property type="entry name" value="HRDC-like_sf"/>
</dbReference>
<comment type="catalytic activity">
    <reaction evidence="6">
        <text>Exonucleolytic cleavage that removes extra residues from the 3'-terminus of tRNA to produce 5'-mononucleotides.</text>
        <dbReference type="EC" id="3.1.13.5"/>
    </reaction>
</comment>
<keyword evidence="1 6" id="KW-0963">Cytoplasm</keyword>
<keyword evidence="4 6" id="KW-0378">Hydrolase</keyword>
<dbReference type="CDD" id="cd06142">
    <property type="entry name" value="RNaseD_exo"/>
    <property type="match status" value="1"/>
</dbReference>
<dbReference type="RefSeq" id="WP_208832877.1">
    <property type="nucleotide sequence ID" value="NZ_CP072110.1"/>
</dbReference>
<comment type="function">
    <text evidence="6">Exonuclease involved in the 3' processing of various precursor tRNAs. Initiates hydrolysis at the 3'-terminus of an RNA molecule and releases 5'-mononucleotides.</text>
</comment>
<dbReference type="InterPro" id="IPR048579">
    <property type="entry name" value="RNAseD_HRDC_C"/>
</dbReference>
<dbReference type="GO" id="GO:0005737">
    <property type="term" value="C:cytoplasm"/>
    <property type="evidence" value="ECO:0007669"/>
    <property type="project" value="UniProtKB-SubCell"/>
</dbReference>
<dbReference type="InterPro" id="IPR006292">
    <property type="entry name" value="RNase_D"/>
</dbReference>
<dbReference type="InterPro" id="IPR051086">
    <property type="entry name" value="RNase_D-like"/>
</dbReference>
<accession>A0A975DDE4</accession>
<evidence type="ECO:0000256" key="6">
    <source>
        <dbReference type="HAMAP-Rule" id="MF_01899"/>
    </source>
</evidence>
<proteinExistence type="inferred from homology"/>
<keyword evidence="2 6" id="KW-0819">tRNA processing</keyword>
<evidence type="ECO:0000256" key="3">
    <source>
        <dbReference type="ARBA" id="ARBA00022722"/>
    </source>
</evidence>
<dbReference type="InterPro" id="IPR002562">
    <property type="entry name" value="3'-5'_exonuclease_dom"/>
</dbReference>
<dbReference type="GO" id="GO:0003676">
    <property type="term" value="F:nucleic acid binding"/>
    <property type="evidence" value="ECO:0007669"/>
    <property type="project" value="InterPro"/>
</dbReference>
<dbReference type="PANTHER" id="PTHR47649:SF1">
    <property type="entry name" value="RIBONUCLEASE D"/>
    <property type="match status" value="1"/>
</dbReference>
<evidence type="ECO:0000256" key="4">
    <source>
        <dbReference type="ARBA" id="ARBA00022801"/>
    </source>
</evidence>
<organism evidence="8 9">
    <name type="scientific">Psychrosphaera ytuae</name>
    <dbReference type="NCBI Taxonomy" id="2820710"/>
    <lineage>
        <taxon>Bacteria</taxon>
        <taxon>Pseudomonadati</taxon>
        <taxon>Pseudomonadota</taxon>
        <taxon>Gammaproteobacteria</taxon>
        <taxon>Alteromonadales</taxon>
        <taxon>Pseudoalteromonadaceae</taxon>
        <taxon>Psychrosphaera</taxon>
    </lineage>
</organism>
<dbReference type="GO" id="GO:0008408">
    <property type="term" value="F:3'-5' exonuclease activity"/>
    <property type="evidence" value="ECO:0007669"/>
    <property type="project" value="InterPro"/>
</dbReference>
<dbReference type="NCBIfam" id="TIGR01388">
    <property type="entry name" value="rnd"/>
    <property type="match status" value="1"/>
</dbReference>
<evidence type="ECO:0000256" key="1">
    <source>
        <dbReference type="ARBA" id="ARBA00022490"/>
    </source>
</evidence>
<feature type="domain" description="HRDC" evidence="7">
    <location>
        <begin position="215"/>
        <end position="295"/>
    </location>
</feature>
<dbReference type="Pfam" id="PF00570">
    <property type="entry name" value="HRDC"/>
    <property type="match status" value="1"/>
</dbReference>
<dbReference type="GO" id="GO:0042780">
    <property type="term" value="P:tRNA 3'-end processing"/>
    <property type="evidence" value="ECO:0007669"/>
    <property type="project" value="UniProtKB-UniRule"/>
</dbReference>
<keyword evidence="3 6" id="KW-0540">Nuclease</keyword>
<dbReference type="GO" id="GO:0000166">
    <property type="term" value="F:nucleotide binding"/>
    <property type="evidence" value="ECO:0007669"/>
    <property type="project" value="InterPro"/>
</dbReference>
<comment type="similarity">
    <text evidence="6">Belongs to the RNase D family.</text>
</comment>
<dbReference type="Pfam" id="PF01612">
    <property type="entry name" value="DNA_pol_A_exo1"/>
    <property type="match status" value="1"/>
</dbReference>
<evidence type="ECO:0000259" key="7">
    <source>
        <dbReference type="PROSITE" id="PS50967"/>
    </source>
</evidence>
<comment type="subcellular location">
    <subcellularLocation>
        <location evidence="6">Cytoplasm</location>
    </subcellularLocation>
</comment>
<dbReference type="InterPro" id="IPR036397">
    <property type="entry name" value="RNaseH_sf"/>
</dbReference>
<dbReference type="EMBL" id="CP072110">
    <property type="protein sequence ID" value="QTH64823.1"/>
    <property type="molecule type" value="Genomic_DNA"/>
</dbReference>
<reference evidence="8" key="1">
    <citation type="submission" date="2021-03" db="EMBL/GenBank/DDBJ databases">
        <title>Description of Psychrosphaera ytuae sp. nov. isolated from deep sea sediment of South China Sea.</title>
        <authorList>
            <person name="Zhang J."/>
            <person name="Xu X.-D."/>
        </authorList>
    </citation>
    <scope>NUCLEOTIDE SEQUENCE</scope>
    <source>
        <strain evidence="8">MTZ26</strain>
    </source>
</reference>
<evidence type="ECO:0000313" key="9">
    <source>
        <dbReference type="Proteomes" id="UP000682739"/>
    </source>
</evidence>
<comment type="cofactor">
    <cofactor evidence="6">
        <name>a divalent metal cation</name>
        <dbReference type="ChEBI" id="CHEBI:60240"/>
    </cofactor>
</comment>
<dbReference type="KEGG" id="psym:J1N51_05030"/>
<dbReference type="EC" id="3.1.13.5" evidence="6"/>
<dbReference type="InterPro" id="IPR012337">
    <property type="entry name" value="RNaseH-like_sf"/>
</dbReference>
<keyword evidence="9" id="KW-1185">Reference proteome</keyword>
<dbReference type="GO" id="GO:0033890">
    <property type="term" value="F:ribonuclease D activity"/>
    <property type="evidence" value="ECO:0007669"/>
    <property type="project" value="UniProtKB-UniRule"/>
</dbReference>
<dbReference type="Pfam" id="PF21293">
    <property type="entry name" value="RNAseD_HRDC_C"/>
    <property type="match status" value="1"/>
</dbReference>
<dbReference type="InterPro" id="IPR002121">
    <property type="entry name" value="HRDC_dom"/>
</dbReference>
<sequence>MTQTSTEYTYIETQSELNAFCAQAQQCKVLALDTEFVRTRTFYAQLGLIQAYDGQSLVLIDPLVELDLEPFWALLTNQNIVKVLHSCHEDLEVFKVYSGRLPQPLFDTQIAGQFLNEGTVLGFGAAVEQTLGITLDKGEARTNWLKRPLDETQLHYAANDVKYLLPLYHAFNDELQTRGLAEFNLLEAQLKVDQKRQEKDIQKLYLDFGNGWQLKRRELAILKELSIWRYQQAVKKNLALGFVAKDASLFAIAQRRPSDLASLKNIPNIHPSEIRIHGKAMLQCVERAKALELNDCPDVIPRLTDFSDYKQAFKYLKQLVTEASKQHDVPLPLLATKKQLNQYIQWQWKVPNSSVPEFDLPWRQALLFDALSQWKTRYSIDKLSSNPLLNKG</sequence>
<dbReference type="HAMAP" id="MF_01899">
    <property type="entry name" value="RNase_D"/>
    <property type="match status" value="1"/>
</dbReference>
<dbReference type="Gene3D" id="1.10.150.80">
    <property type="entry name" value="HRDC domain"/>
    <property type="match status" value="2"/>
</dbReference>
<dbReference type="PROSITE" id="PS50967">
    <property type="entry name" value="HRDC"/>
    <property type="match status" value="1"/>
</dbReference>
<name>A0A975DDE4_9GAMM</name>
<keyword evidence="5 6" id="KW-0269">Exonuclease</keyword>